<protein>
    <submittedName>
        <fullName evidence="9">Uncharacterized protein LOC108564570</fullName>
    </submittedName>
</protein>
<sequence>MVKAKRGLIFLTCLTSALSAIVCLLSFGTQNWIEAKGTYGSLDGYNIITYGLFTGSFKRNVGSVSIHEIVMTCLISDNVCAMLCKSTSEDRKWELQKLYNNDKVTFDTDCPQVFRSNYRPIPATRILREDVGGERTFISAASFIFTAFFLIVSAVFGLAAAVLAVWNTAGNPIYTVFSIYGMQIYNIVGAVTVLLTIIVWGAEYNITIISNACILETIIGDMSTIESNLGYSYWILFVPLVLYPTSAGILYLRQYLINKEPEKQVDIQEDGDIIMY</sequence>
<evidence type="ECO:0000256" key="2">
    <source>
        <dbReference type="ARBA" id="ARBA00005787"/>
    </source>
</evidence>
<dbReference type="PANTHER" id="PTHR31548">
    <property type="entry name" value="CLARIN"/>
    <property type="match status" value="1"/>
</dbReference>
<evidence type="ECO:0000256" key="3">
    <source>
        <dbReference type="ARBA" id="ARBA00022692"/>
    </source>
</evidence>
<evidence type="ECO:0000313" key="8">
    <source>
        <dbReference type="Proteomes" id="UP000695000"/>
    </source>
</evidence>
<keyword evidence="7" id="KW-0732">Signal</keyword>
<dbReference type="GeneID" id="108564570"/>
<dbReference type="RefSeq" id="XP_017779142.1">
    <property type="nucleotide sequence ID" value="XM_017923653.1"/>
</dbReference>
<feature type="transmembrane region" description="Helical" evidence="6">
    <location>
        <begin position="231"/>
        <end position="252"/>
    </location>
</feature>
<proteinExistence type="inferred from homology"/>
<feature type="transmembrane region" description="Helical" evidence="6">
    <location>
        <begin position="173"/>
        <end position="200"/>
    </location>
</feature>
<evidence type="ECO:0000313" key="9">
    <source>
        <dbReference type="RefSeq" id="XP_017779142.1"/>
    </source>
</evidence>
<dbReference type="PANTHER" id="PTHR31548:SF6">
    <property type="entry name" value="AGAP002756-PA"/>
    <property type="match status" value="1"/>
</dbReference>
<evidence type="ECO:0000256" key="6">
    <source>
        <dbReference type="SAM" id="Phobius"/>
    </source>
</evidence>
<name>A0ABM1MX42_NICVS</name>
<evidence type="ECO:0000256" key="5">
    <source>
        <dbReference type="ARBA" id="ARBA00023136"/>
    </source>
</evidence>
<reference evidence="9" key="1">
    <citation type="submission" date="2025-08" db="UniProtKB">
        <authorList>
            <consortium name="RefSeq"/>
        </authorList>
    </citation>
    <scope>IDENTIFICATION</scope>
    <source>
        <tissue evidence="9">Whole Larva</tissue>
    </source>
</reference>
<evidence type="ECO:0000256" key="4">
    <source>
        <dbReference type="ARBA" id="ARBA00022989"/>
    </source>
</evidence>
<comment type="similarity">
    <text evidence="2">Belongs to the clarin family.</text>
</comment>
<feature type="chain" id="PRO_5046764393" evidence="7">
    <location>
        <begin position="20"/>
        <end position="276"/>
    </location>
</feature>
<feature type="transmembrane region" description="Helical" evidence="6">
    <location>
        <begin position="143"/>
        <end position="166"/>
    </location>
</feature>
<keyword evidence="8" id="KW-1185">Reference proteome</keyword>
<comment type="subcellular location">
    <subcellularLocation>
        <location evidence="1">Membrane</location>
        <topology evidence="1">Multi-pass membrane protein</topology>
    </subcellularLocation>
</comment>
<organism evidence="8 9">
    <name type="scientific">Nicrophorus vespilloides</name>
    <name type="common">Boreal carrion beetle</name>
    <dbReference type="NCBI Taxonomy" id="110193"/>
    <lineage>
        <taxon>Eukaryota</taxon>
        <taxon>Metazoa</taxon>
        <taxon>Ecdysozoa</taxon>
        <taxon>Arthropoda</taxon>
        <taxon>Hexapoda</taxon>
        <taxon>Insecta</taxon>
        <taxon>Pterygota</taxon>
        <taxon>Neoptera</taxon>
        <taxon>Endopterygota</taxon>
        <taxon>Coleoptera</taxon>
        <taxon>Polyphaga</taxon>
        <taxon>Staphyliniformia</taxon>
        <taxon>Silphidae</taxon>
        <taxon>Nicrophorinae</taxon>
        <taxon>Nicrophorus</taxon>
    </lineage>
</organism>
<gene>
    <name evidence="9" type="primary">LOC108564570</name>
</gene>
<keyword evidence="4 6" id="KW-1133">Transmembrane helix</keyword>
<dbReference type="InterPro" id="IPR026748">
    <property type="entry name" value="Clarin"/>
</dbReference>
<feature type="signal peptide" evidence="7">
    <location>
        <begin position="1"/>
        <end position="19"/>
    </location>
</feature>
<accession>A0ABM1MX42</accession>
<evidence type="ECO:0000256" key="1">
    <source>
        <dbReference type="ARBA" id="ARBA00004141"/>
    </source>
</evidence>
<keyword evidence="3 6" id="KW-0812">Transmembrane</keyword>
<keyword evidence="5 6" id="KW-0472">Membrane</keyword>
<evidence type="ECO:0000256" key="7">
    <source>
        <dbReference type="SAM" id="SignalP"/>
    </source>
</evidence>
<dbReference type="Proteomes" id="UP000695000">
    <property type="component" value="Unplaced"/>
</dbReference>